<keyword evidence="1" id="KW-0805">Transcription regulation</keyword>
<evidence type="ECO:0000256" key="2">
    <source>
        <dbReference type="ARBA" id="ARBA00023125"/>
    </source>
</evidence>
<evidence type="ECO:0000256" key="3">
    <source>
        <dbReference type="ARBA" id="ARBA00023163"/>
    </source>
</evidence>
<dbReference type="InterPro" id="IPR018062">
    <property type="entry name" value="HTH_AraC-typ_CS"/>
</dbReference>
<dbReference type="Gene3D" id="1.10.10.60">
    <property type="entry name" value="Homeodomain-like"/>
    <property type="match status" value="1"/>
</dbReference>
<organism evidence="5 6">
    <name type="scientific">Cupriavidus basilensis OR16</name>
    <dbReference type="NCBI Taxonomy" id="1127483"/>
    <lineage>
        <taxon>Bacteria</taxon>
        <taxon>Pseudomonadati</taxon>
        <taxon>Pseudomonadota</taxon>
        <taxon>Betaproteobacteria</taxon>
        <taxon>Burkholderiales</taxon>
        <taxon>Burkholderiaceae</taxon>
        <taxon>Cupriavidus</taxon>
    </lineage>
</organism>
<dbReference type="PROSITE" id="PS01124">
    <property type="entry name" value="HTH_ARAC_FAMILY_2"/>
    <property type="match status" value="1"/>
</dbReference>
<dbReference type="GO" id="GO:0003700">
    <property type="term" value="F:DNA-binding transcription factor activity"/>
    <property type="evidence" value="ECO:0007669"/>
    <property type="project" value="InterPro"/>
</dbReference>
<dbReference type="EMBL" id="AHJE01000028">
    <property type="protein sequence ID" value="EHP42773.1"/>
    <property type="molecule type" value="Genomic_DNA"/>
</dbReference>
<accession>H1S3X3</accession>
<evidence type="ECO:0000313" key="6">
    <source>
        <dbReference type="Proteomes" id="UP000005808"/>
    </source>
</evidence>
<keyword evidence="3" id="KW-0804">Transcription</keyword>
<dbReference type="Pfam" id="PF12833">
    <property type="entry name" value="HTH_18"/>
    <property type="match status" value="1"/>
</dbReference>
<evidence type="ECO:0000259" key="4">
    <source>
        <dbReference type="PROSITE" id="PS01124"/>
    </source>
</evidence>
<dbReference type="InterPro" id="IPR018060">
    <property type="entry name" value="HTH_AraC"/>
</dbReference>
<dbReference type="SMART" id="SM00342">
    <property type="entry name" value="HTH_ARAC"/>
    <property type="match status" value="1"/>
</dbReference>
<dbReference type="AlphaFoldDB" id="H1S3X3"/>
<dbReference type="InterPro" id="IPR053142">
    <property type="entry name" value="PchR_regulatory_protein"/>
</dbReference>
<sequence>MALASAPLGGWLQQLQLVTSSPELLLRASENPGVARQLELLLLALLAVAHEGAVSLVRRGAPLPGFVKRAEAFITEHLAEKLQLEDISRAVGVAGRTLRDGFQQFKGTSPMQYLHAVRLERARQVLHSAPAAVRIADVALACGFRHLGRFSIAYKERFGESPSETLRKSRAI</sequence>
<name>H1S3X3_9BURK</name>
<evidence type="ECO:0000313" key="5">
    <source>
        <dbReference type="EMBL" id="EHP42773.1"/>
    </source>
</evidence>
<dbReference type="InterPro" id="IPR009057">
    <property type="entry name" value="Homeodomain-like_sf"/>
</dbReference>
<feature type="domain" description="HTH araC/xylS-type" evidence="4">
    <location>
        <begin position="68"/>
        <end position="168"/>
    </location>
</feature>
<proteinExistence type="predicted"/>
<protein>
    <submittedName>
        <fullName evidence="5">AraC family transcriptional regulator</fullName>
    </submittedName>
</protein>
<dbReference type="OrthoDB" id="185346at2"/>
<evidence type="ECO:0000256" key="1">
    <source>
        <dbReference type="ARBA" id="ARBA00023015"/>
    </source>
</evidence>
<comment type="caution">
    <text evidence="5">The sequence shown here is derived from an EMBL/GenBank/DDBJ whole genome shotgun (WGS) entry which is preliminary data.</text>
</comment>
<dbReference type="PROSITE" id="PS00041">
    <property type="entry name" value="HTH_ARAC_FAMILY_1"/>
    <property type="match status" value="1"/>
</dbReference>
<dbReference type="GO" id="GO:0043565">
    <property type="term" value="F:sequence-specific DNA binding"/>
    <property type="evidence" value="ECO:0007669"/>
    <property type="project" value="InterPro"/>
</dbReference>
<gene>
    <name evidence="5" type="ORF">OR16_12345</name>
</gene>
<reference evidence="5 6" key="1">
    <citation type="journal article" date="2012" name="J. Bacteriol.">
        <title>De Novo Genome Project of Cupriavidus basilensis OR16.</title>
        <authorList>
            <person name="Cserhati M."/>
            <person name="Kriszt B."/>
            <person name="Szoboszlay S."/>
            <person name="Toth A."/>
            <person name="Szabo I."/>
            <person name="Tancsics A."/>
            <person name="Nagy I."/>
            <person name="Horvath B."/>
            <person name="Nagy I."/>
            <person name="Kukolya J."/>
        </authorList>
    </citation>
    <scope>NUCLEOTIDE SEQUENCE [LARGE SCALE GENOMIC DNA]</scope>
    <source>
        <strain evidence="5 6">OR16</strain>
    </source>
</reference>
<keyword evidence="2" id="KW-0238">DNA-binding</keyword>
<dbReference type="Proteomes" id="UP000005808">
    <property type="component" value="Unassembled WGS sequence"/>
</dbReference>
<dbReference type="PANTHER" id="PTHR47893">
    <property type="entry name" value="REGULATORY PROTEIN PCHR"/>
    <property type="match status" value="1"/>
</dbReference>
<dbReference type="SUPFAM" id="SSF46689">
    <property type="entry name" value="Homeodomain-like"/>
    <property type="match status" value="2"/>
</dbReference>
<dbReference type="PATRIC" id="fig|1127483.3.peg.2478"/>
<dbReference type="PANTHER" id="PTHR47893:SF1">
    <property type="entry name" value="REGULATORY PROTEIN PCHR"/>
    <property type="match status" value="1"/>
</dbReference>